<name>A0A4R4QJ51_9ACTN</name>
<dbReference type="PANTHER" id="PTHR33823">
    <property type="entry name" value="RNA POLYMERASE-BINDING TRANSCRIPTION FACTOR DKSA-RELATED"/>
    <property type="match status" value="1"/>
</dbReference>
<evidence type="ECO:0000313" key="7">
    <source>
        <dbReference type="Proteomes" id="UP000295075"/>
    </source>
</evidence>
<keyword evidence="1" id="KW-0479">Metal-binding</keyword>
<evidence type="ECO:0000313" key="6">
    <source>
        <dbReference type="EMBL" id="TDC35252.1"/>
    </source>
</evidence>
<reference evidence="6 7" key="1">
    <citation type="submission" date="2019-03" db="EMBL/GenBank/DDBJ databases">
        <title>Draft genome sequences of novel Actinobacteria.</title>
        <authorList>
            <person name="Sahin N."/>
            <person name="Ay H."/>
            <person name="Saygin H."/>
        </authorList>
    </citation>
    <scope>NUCLEOTIDE SEQUENCE [LARGE SCALE GENOMIC DNA]</scope>
    <source>
        <strain evidence="6 7">JCM 30547</strain>
    </source>
</reference>
<sequence>MARADLAELRGLLEADRERTRDLISALTGNFSSIVEAARLTATDDEHDPEGATIAFERSQTSALLLAATTHLADVDLALERITNGTHGQCERCAQSISPERLLARPAARTCITCAS</sequence>
<feature type="domain" description="Zinc finger DksA/TraR C4-type" evidence="5">
    <location>
        <begin position="88"/>
        <end position="115"/>
    </location>
</feature>
<dbReference type="OrthoDB" id="1121111at2"/>
<gene>
    <name evidence="6" type="ORF">E1261_01610</name>
</gene>
<dbReference type="EMBL" id="SMKA01000003">
    <property type="protein sequence ID" value="TDC35252.1"/>
    <property type="molecule type" value="Genomic_DNA"/>
</dbReference>
<evidence type="ECO:0000256" key="4">
    <source>
        <dbReference type="PROSITE-ProRule" id="PRU00510"/>
    </source>
</evidence>
<proteinExistence type="predicted"/>
<dbReference type="InterPro" id="IPR020458">
    <property type="entry name" value="Znf_DskA_TraR_CS"/>
</dbReference>
<keyword evidence="7" id="KW-1185">Reference proteome</keyword>
<dbReference type="AlphaFoldDB" id="A0A4R4QJ51"/>
<organism evidence="6 7">
    <name type="scientific">Kribbella albertanoniae</name>
    <dbReference type="NCBI Taxonomy" id="1266829"/>
    <lineage>
        <taxon>Bacteria</taxon>
        <taxon>Bacillati</taxon>
        <taxon>Actinomycetota</taxon>
        <taxon>Actinomycetes</taxon>
        <taxon>Propionibacteriales</taxon>
        <taxon>Kribbellaceae</taxon>
        <taxon>Kribbella</taxon>
    </lineage>
</organism>
<comment type="caution">
    <text evidence="6">The sequence shown here is derived from an EMBL/GenBank/DDBJ whole genome shotgun (WGS) entry which is preliminary data.</text>
</comment>
<keyword evidence="3" id="KW-0862">Zinc</keyword>
<dbReference type="Gene3D" id="1.20.120.910">
    <property type="entry name" value="DksA, coiled-coil domain"/>
    <property type="match status" value="1"/>
</dbReference>
<dbReference type="SUPFAM" id="SSF109635">
    <property type="entry name" value="DnaK suppressor protein DksA, alpha-hairpin domain"/>
    <property type="match status" value="1"/>
</dbReference>
<protein>
    <submittedName>
        <fullName evidence="6">Molecular chaperone DnaK</fullName>
    </submittedName>
</protein>
<accession>A0A4R4QJ51</accession>
<dbReference type="PANTHER" id="PTHR33823:SF4">
    <property type="entry name" value="GENERAL STRESS PROTEIN 16O"/>
    <property type="match status" value="1"/>
</dbReference>
<dbReference type="PROSITE" id="PS01102">
    <property type="entry name" value="ZF_DKSA_1"/>
    <property type="match status" value="1"/>
</dbReference>
<dbReference type="GO" id="GO:0008270">
    <property type="term" value="F:zinc ion binding"/>
    <property type="evidence" value="ECO:0007669"/>
    <property type="project" value="UniProtKB-KW"/>
</dbReference>
<keyword evidence="2" id="KW-0863">Zinc-finger</keyword>
<dbReference type="InterPro" id="IPR000962">
    <property type="entry name" value="Znf_DskA_TraR"/>
</dbReference>
<evidence type="ECO:0000259" key="5">
    <source>
        <dbReference type="Pfam" id="PF01258"/>
    </source>
</evidence>
<evidence type="ECO:0000256" key="1">
    <source>
        <dbReference type="ARBA" id="ARBA00022723"/>
    </source>
</evidence>
<dbReference type="PROSITE" id="PS51128">
    <property type="entry name" value="ZF_DKSA_2"/>
    <property type="match status" value="1"/>
</dbReference>
<dbReference type="RefSeq" id="WP_132400597.1">
    <property type="nucleotide sequence ID" value="NZ_SMKA01000003.1"/>
</dbReference>
<dbReference type="Pfam" id="PF01258">
    <property type="entry name" value="zf-dskA_traR"/>
    <property type="match status" value="1"/>
</dbReference>
<evidence type="ECO:0000256" key="2">
    <source>
        <dbReference type="ARBA" id="ARBA00022771"/>
    </source>
</evidence>
<feature type="zinc finger region" description="dksA C4-type" evidence="4">
    <location>
        <begin position="90"/>
        <end position="114"/>
    </location>
</feature>
<evidence type="ECO:0000256" key="3">
    <source>
        <dbReference type="ARBA" id="ARBA00022833"/>
    </source>
</evidence>
<dbReference type="Proteomes" id="UP000295075">
    <property type="component" value="Unassembled WGS sequence"/>
</dbReference>
<dbReference type="SUPFAM" id="SSF57716">
    <property type="entry name" value="Glucocorticoid receptor-like (DNA-binding domain)"/>
    <property type="match status" value="1"/>
</dbReference>
<dbReference type="InterPro" id="IPR037187">
    <property type="entry name" value="DnaK_N"/>
</dbReference>